<evidence type="ECO:0000256" key="3">
    <source>
        <dbReference type="ARBA" id="ARBA00022448"/>
    </source>
</evidence>
<evidence type="ECO:0000313" key="9">
    <source>
        <dbReference type="EMBL" id="KRM88689.1"/>
    </source>
</evidence>
<keyword evidence="6 8" id="KW-1133">Transmembrane helix</keyword>
<dbReference type="InterPro" id="IPR011606">
    <property type="entry name" value="Brnchd-chn_aa_trnsp_permease"/>
</dbReference>
<dbReference type="PATRIC" id="fig|1133569.4.peg.1053"/>
<proteinExistence type="inferred from homology"/>
<protein>
    <submittedName>
        <fullName evidence="9">Amino acid permease</fullName>
    </submittedName>
</protein>
<comment type="similarity">
    <text evidence="2">Belongs to the AzlC family.</text>
</comment>
<evidence type="ECO:0000256" key="8">
    <source>
        <dbReference type="SAM" id="Phobius"/>
    </source>
</evidence>
<feature type="transmembrane region" description="Helical" evidence="8">
    <location>
        <begin position="20"/>
        <end position="38"/>
    </location>
</feature>
<dbReference type="Proteomes" id="UP000051576">
    <property type="component" value="Unassembled WGS sequence"/>
</dbReference>
<dbReference type="GO" id="GO:0005886">
    <property type="term" value="C:plasma membrane"/>
    <property type="evidence" value="ECO:0007669"/>
    <property type="project" value="UniProtKB-SubCell"/>
</dbReference>
<organism evidence="9 10">
    <name type="scientific">Liquorilactobacillus vini DSM 20605</name>
    <dbReference type="NCBI Taxonomy" id="1133569"/>
    <lineage>
        <taxon>Bacteria</taxon>
        <taxon>Bacillati</taxon>
        <taxon>Bacillota</taxon>
        <taxon>Bacilli</taxon>
        <taxon>Lactobacillales</taxon>
        <taxon>Lactobacillaceae</taxon>
        <taxon>Liquorilactobacillus</taxon>
    </lineage>
</organism>
<evidence type="ECO:0000256" key="4">
    <source>
        <dbReference type="ARBA" id="ARBA00022475"/>
    </source>
</evidence>
<dbReference type="Pfam" id="PF03591">
    <property type="entry name" value="AzlC"/>
    <property type="match status" value="1"/>
</dbReference>
<evidence type="ECO:0000313" key="10">
    <source>
        <dbReference type="Proteomes" id="UP000051576"/>
    </source>
</evidence>
<feature type="transmembrane region" description="Helical" evidence="8">
    <location>
        <begin position="199"/>
        <end position="216"/>
    </location>
</feature>
<dbReference type="AlphaFoldDB" id="A0A0R2CA51"/>
<gene>
    <name evidence="9" type="ORF">FD21_GL000945</name>
</gene>
<accession>A0A0R2CA51</accession>
<dbReference type="GO" id="GO:1903785">
    <property type="term" value="P:L-valine transmembrane transport"/>
    <property type="evidence" value="ECO:0007669"/>
    <property type="project" value="TreeGrafter"/>
</dbReference>
<keyword evidence="5 8" id="KW-0812">Transmembrane</keyword>
<keyword evidence="7 8" id="KW-0472">Membrane</keyword>
<dbReference type="EMBL" id="AYYX01000025">
    <property type="protein sequence ID" value="KRM88689.1"/>
    <property type="molecule type" value="Genomic_DNA"/>
</dbReference>
<keyword evidence="4" id="KW-1003">Cell membrane</keyword>
<dbReference type="STRING" id="1133569.FD21_GL000945"/>
<evidence type="ECO:0000256" key="1">
    <source>
        <dbReference type="ARBA" id="ARBA00004651"/>
    </source>
</evidence>
<evidence type="ECO:0000256" key="6">
    <source>
        <dbReference type="ARBA" id="ARBA00022989"/>
    </source>
</evidence>
<evidence type="ECO:0000256" key="7">
    <source>
        <dbReference type="ARBA" id="ARBA00023136"/>
    </source>
</evidence>
<reference evidence="9 10" key="1">
    <citation type="journal article" date="2015" name="Genome Announc.">
        <title>Expanding the biotechnology potential of lactobacilli through comparative genomics of 213 strains and associated genera.</title>
        <authorList>
            <person name="Sun Z."/>
            <person name="Harris H.M."/>
            <person name="McCann A."/>
            <person name="Guo C."/>
            <person name="Argimon S."/>
            <person name="Zhang W."/>
            <person name="Yang X."/>
            <person name="Jeffery I.B."/>
            <person name="Cooney J.C."/>
            <person name="Kagawa T.F."/>
            <person name="Liu W."/>
            <person name="Song Y."/>
            <person name="Salvetti E."/>
            <person name="Wrobel A."/>
            <person name="Rasinkangas P."/>
            <person name="Parkhill J."/>
            <person name="Rea M.C."/>
            <person name="O'Sullivan O."/>
            <person name="Ritari J."/>
            <person name="Douillard F.P."/>
            <person name="Paul Ross R."/>
            <person name="Yang R."/>
            <person name="Briner A.E."/>
            <person name="Felis G.E."/>
            <person name="de Vos W.M."/>
            <person name="Barrangou R."/>
            <person name="Klaenhammer T.R."/>
            <person name="Caufield P.W."/>
            <person name="Cui Y."/>
            <person name="Zhang H."/>
            <person name="O'Toole P.W."/>
        </authorList>
    </citation>
    <scope>NUCLEOTIDE SEQUENCE [LARGE SCALE GENOMIC DNA]</scope>
    <source>
        <strain evidence="9 10">DSM 20605</strain>
    </source>
</reference>
<dbReference type="eggNOG" id="COG1296">
    <property type="taxonomic scope" value="Bacteria"/>
</dbReference>
<dbReference type="PANTHER" id="PTHR34979:SF1">
    <property type="entry name" value="INNER MEMBRANE PROTEIN YGAZ"/>
    <property type="match status" value="1"/>
</dbReference>
<sequence>MERMILMTSELTGKAGIKDALPTALGYISIAIAFGILGRTSGLDLLSVMLLSIFTYTGSAQFVIISMLATHSNIWSIVISTLLISSRMSLMSLTVAPYFNQTSLSRNLWLGSLLTDETFALSMNKLNYTEHKLSFSWLNAANLLAYLVWAAATLTGGLVGQLIKDPEQLGLSFALVAMFIGLMYLQLISDRLMGITRQLIIILVVAISFYFCLIYFSANIALLLTVIIGSSIGVVIERWY</sequence>
<comment type="caution">
    <text evidence="9">The sequence shown here is derived from an EMBL/GenBank/DDBJ whole genome shotgun (WGS) entry which is preliminary data.</text>
</comment>
<feature type="transmembrane region" description="Helical" evidence="8">
    <location>
        <begin position="143"/>
        <end position="163"/>
    </location>
</feature>
<name>A0A0R2CA51_9LACO</name>
<keyword evidence="10" id="KW-1185">Reference proteome</keyword>
<evidence type="ECO:0000256" key="5">
    <source>
        <dbReference type="ARBA" id="ARBA00022692"/>
    </source>
</evidence>
<comment type="subcellular location">
    <subcellularLocation>
        <location evidence="1">Cell membrane</location>
        <topology evidence="1">Multi-pass membrane protein</topology>
    </subcellularLocation>
</comment>
<feature type="transmembrane region" description="Helical" evidence="8">
    <location>
        <begin position="169"/>
        <end position="187"/>
    </location>
</feature>
<evidence type="ECO:0000256" key="2">
    <source>
        <dbReference type="ARBA" id="ARBA00010735"/>
    </source>
</evidence>
<keyword evidence="3" id="KW-0813">Transport</keyword>
<dbReference type="PANTHER" id="PTHR34979">
    <property type="entry name" value="INNER MEMBRANE PROTEIN YGAZ"/>
    <property type="match status" value="1"/>
</dbReference>